<dbReference type="AlphaFoldDB" id="A0A2S5VSP4"/>
<proteinExistence type="predicted"/>
<accession>A0A2S5VSP4</accession>
<feature type="chain" id="PRO_5015453689" description="Secreted protein" evidence="1">
    <location>
        <begin position="29"/>
        <end position="144"/>
    </location>
</feature>
<feature type="signal peptide" evidence="1">
    <location>
        <begin position="1"/>
        <end position="28"/>
    </location>
</feature>
<dbReference type="RefSeq" id="WP_104290677.1">
    <property type="nucleotide sequence ID" value="NZ_PSXY01000018.1"/>
</dbReference>
<organism evidence="2 3">
    <name type="scientific">Clavibacter michiganensis</name>
    <dbReference type="NCBI Taxonomy" id="28447"/>
    <lineage>
        <taxon>Bacteria</taxon>
        <taxon>Bacillati</taxon>
        <taxon>Actinomycetota</taxon>
        <taxon>Actinomycetes</taxon>
        <taxon>Micrococcales</taxon>
        <taxon>Microbacteriaceae</taxon>
        <taxon>Clavibacter</taxon>
    </lineage>
</organism>
<reference evidence="2 3" key="1">
    <citation type="submission" date="2018-02" db="EMBL/GenBank/DDBJ databases">
        <title>Bacteriophage NCPPB3778 and a type I-E CRISPR drive the evolution of the US Biological Select Agent, Rathayibacter toxicus.</title>
        <authorList>
            <person name="Davis E.W.II."/>
            <person name="Tabima J.F."/>
            <person name="Weisberg A.J."/>
            <person name="Lopes L.D."/>
            <person name="Wiseman M.S."/>
            <person name="Wiseman M.S."/>
            <person name="Pupko T."/>
            <person name="Belcher M.S."/>
            <person name="Sechler A.J."/>
            <person name="Tancos M.A."/>
            <person name="Schroeder B.K."/>
            <person name="Murray T.D."/>
            <person name="Luster D.G."/>
            <person name="Schneider W.L."/>
            <person name="Rogers E."/>
            <person name="Andreote F.D."/>
            <person name="Grunwald N.J."/>
            <person name="Putnam M.L."/>
            <person name="Chang J.H."/>
        </authorList>
    </citation>
    <scope>NUCLEOTIDE SEQUENCE [LARGE SCALE GENOMIC DNA]</scope>
    <source>
        <strain evidence="2 3">AY1B3</strain>
    </source>
</reference>
<evidence type="ECO:0000313" key="2">
    <source>
        <dbReference type="EMBL" id="PPF66632.1"/>
    </source>
</evidence>
<dbReference type="EMBL" id="PSXY01000018">
    <property type="protein sequence ID" value="PPF66632.1"/>
    <property type="molecule type" value="Genomic_DNA"/>
</dbReference>
<evidence type="ECO:0000256" key="1">
    <source>
        <dbReference type="SAM" id="SignalP"/>
    </source>
</evidence>
<sequence length="144" mass="14467">MLRTRTSKITATVAMAAALILTGGAANAAGTAPASTTVAAPATASTTATGDYYYVCQYPNGSSLTLTNGTIGSCVGASYVQEYLDGRLLQTINVTGDGEVADASFDCIVTVTKAGVALAQGPFKAGNYLIKISIANAMGQNPCT</sequence>
<gene>
    <name evidence="2" type="ORF">C5E16_10950</name>
</gene>
<protein>
    <recommendedName>
        <fullName evidence="4">Secreted protein</fullName>
    </recommendedName>
</protein>
<comment type="caution">
    <text evidence="2">The sequence shown here is derived from an EMBL/GenBank/DDBJ whole genome shotgun (WGS) entry which is preliminary data.</text>
</comment>
<dbReference type="Proteomes" id="UP000239241">
    <property type="component" value="Unassembled WGS sequence"/>
</dbReference>
<keyword evidence="1" id="KW-0732">Signal</keyword>
<evidence type="ECO:0008006" key="4">
    <source>
        <dbReference type="Google" id="ProtNLM"/>
    </source>
</evidence>
<name>A0A2S5VSP4_9MICO</name>
<evidence type="ECO:0000313" key="3">
    <source>
        <dbReference type="Proteomes" id="UP000239241"/>
    </source>
</evidence>